<feature type="domain" description="Gfo/Idh/MocA-like oxidoreductase N-terminal" evidence="2">
    <location>
        <begin position="4"/>
        <end position="122"/>
    </location>
</feature>
<evidence type="ECO:0000259" key="3">
    <source>
        <dbReference type="Pfam" id="PF22725"/>
    </source>
</evidence>
<dbReference type="SUPFAM" id="SSF55347">
    <property type="entry name" value="Glyceraldehyde-3-phosphate dehydrogenase-like, C-terminal domain"/>
    <property type="match status" value="1"/>
</dbReference>
<evidence type="ECO:0000313" key="5">
    <source>
        <dbReference type="Proteomes" id="UP000295632"/>
    </source>
</evidence>
<dbReference type="Pfam" id="PF01408">
    <property type="entry name" value="GFO_IDH_MocA"/>
    <property type="match status" value="1"/>
</dbReference>
<feature type="domain" description="GFO/IDH/MocA-like oxidoreductase" evidence="3">
    <location>
        <begin position="134"/>
        <end position="253"/>
    </location>
</feature>
<dbReference type="PANTHER" id="PTHR43249:SF1">
    <property type="entry name" value="D-GLUCOSIDE 3-DEHYDROGENASE"/>
    <property type="match status" value="1"/>
</dbReference>
<sequence length="388" mass="43266">MKKRVAIIGAGMIANAHIRAYEQVGDMVEIVAIVDLYLDKAKALADSAKDQPDVFADAQEILDREDIDIVSVCTPPYTHAPLAVAFLDAGKHVIVEKPMAASLEECDRMIEAAERSGKKLSIIAQNRFHDQWWHMKDVLQEQLIGEPLHIQVDSAWWRGHSYYDLWWRGTWEKEGGGCTLNHAVHHIDMLQWYMGLPEEVTAVTANVAHDNAEVEDLSVAILSYKKALATVTSSVVHHGEEQKIIVQGEKAKVSVPWSVKATLSQENGFPKANPELEEEISSFYNDRPSLVHTGHAGQIYNVLQSIDGNESLLVDGKQGRNTLELITAIYKSATTKQAVRLPLDRNDDFYTRAGLLAAVPHFYEKTNSVDNFSKDEPSTVSGETKQNR</sequence>
<dbReference type="Gene3D" id="3.40.50.720">
    <property type="entry name" value="NAD(P)-binding Rossmann-like Domain"/>
    <property type="match status" value="1"/>
</dbReference>
<dbReference type="InterPro" id="IPR000683">
    <property type="entry name" value="Gfo/Idh/MocA-like_OxRdtase_N"/>
</dbReference>
<evidence type="ECO:0000256" key="1">
    <source>
        <dbReference type="SAM" id="MobiDB-lite"/>
    </source>
</evidence>
<feature type="region of interest" description="Disordered" evidence="1">
    <location>
        <begin position="368"/>
        <end position="388"/>
    </location>
</feature>
<dbReference type="SUPFAM" id="SSF51735">
    <property type="entry name" value="NAD(P)-binding Rossmann-fold domains"/>
    <property type="match status" value="1"/>
</dbReference>
<evidence type="ECO:0000313" key="4">
    <source>
        <dbReference type="EMBL" id="TDQ41977.1"/>
    </source>
</evidence>
<dbReference type="GO" id="GO:0000166">
    <property type="term" value="F:nucleotide binding"/>
    <property type="evidence" value="ECO:0007669"/>
    <property type="project" value="InterPro"/>
</dbReference>
<dbReference type="Pfam" id="PF22725">
    <property type="entry name" value="GFO_IDH_MocA_C3"/>
    <property type="match status" value="1"/>
</dbReference>
<feature type="compositionally biased region" description="Polar residues" evidence="1">
    <location>
        <begin position="378"/>
        <end position="388"/>
    </location>
</feature>
<organism evidence="4 5">
    <name type="scientific">Aureibacillus halotolerans</name>
    <dbReference type="NCBI Taxonomy" id="1508390"/>
    <lineage>
        <taxon>Bacteria</taxon>
        <taxon>Bacillati</taxon>
        <taxon>Bacillota</taxon>
        <taxon>Bacilli</taxon>
        <taxon>Bacillales</taxon>
        <taxon>Bacillaceae</taxon>
        <taxon>Aureibacillus</taxon>
    </lineage>
</organism>
<dbReference type="EMBL" id="SNYJ01000002">
    <property type="protein sequence ID" value="TDQ41977.1"/>
    <property type="molecule type" value="Genomic_DNA"/>
</dbReference>
<dbReference type="AlphaFoldDB" id="A0A4V3D607"/>
<reference evidence="4 5" key="1">
    <citation type="submission" date="2019-03" db="EMBL/GenBank/DDBJ databases">
        <title>Genomic Encyclopedia of Type Strains, Phase IV (KMG-IV): sequencing the most valuable type-strain genomes for metagenomic binning, comparative biology and taxonomic classification.</title>
        <authorList>
            <person name="Goeker M."/>
        </authorList>
    </citation>
    <scope>NUCLEOTIDE SEQUENCE [LARGE SCALE GENOMIC DNA]</scope>
    <source>
        <strain evidence="4 5">DSM 28697</strain>
    </source>
</reference>
<comment type="caution">
    <text evidence="4">The sequence shown here is derived from an EMBL/GenBank/DDBJ whole genome shotgun (WGS) entry which is preliminary data.</text>
</comment>
<dbReference type="InterPro" id="IPR036291">
    <property type="entry name" value="NAD(P)-bd_dom_sf"/>
</dbReference>
<keyword evidence="5" id="KW-1185">Reference proteome</keyword>
<accession>A0A4V3D607</accession>
<evidence type="ECO:0000259" key="2">
    <source>
        <dbReference type="Pfam" id="PF01408"/>
    </source>
</evidence>
<dbReference type="InterPro" id="IPR055170">
    <property type="entry name" value="GFO_IDH_MocA-like_dom"/>
</dbReference>
<proteinExistence type="predicted"/>
<dbReference type="PANTHER" id="PTHR43249">
    <property type="entry name" value="UDP-N-ACETYL-2-AMINO-2-DEOXY-D-GLUCURONATE OXIDASE"/>
    <property type="match status" value="1"/>
</dbReference>
<protein>
    <submittedName>
        <fullName evidence="4">Putative dehydrogenase</fullName>
    </submittedName>
</protein>
<gene>
    <name evidence="4" type="ORF">EV213_1025</name>
</gene>
<dbReference type="OrthoDB" id="9815825at2"/>
<name>A0A4V3D607_9BACI</name>
<dbReference type="Gene3D" id="3.30.360.10">
    <property type="entry name" value="Dihydrodipicolinate Reductase, domain 2"/>
    <property type="match status" value="1"/>
</dbReference>
<dbReference type="InterPro" id="IPR052515">
    <property type="entry name" value="Gfo/Idh/MocA_Oxidoreductase"/>
</dbReference>
<dbReference type="Proteomes" id="UP000295632">
    <property type="component" value="Unassembled WGS sequence"/>
</dbReference>